<sequence>MKRLAAVVLLTLLTGAALSSCSPPTIGQLAIHRLGDGSLNAVIAGCKPGLQRVTAYLGDVSDSAPPAAQWTLRLDPHSLVDHVLEWPLMGRGSSDVLAVRPLEQAAVKSEITLLGATRDNEATASSIGLTPRALRRLQPDEYAFYSLDGDVLYGTRGDFVAGTCP</sequence>
<evidence type="ECO:0000313" key="3">
    <source>
        <dbReference type="Proteomes" id="UP000590811"/>
    </source>
</evidence>
<dbReference type="AlphaFoldDB" id="A0A839PYN5"/>
<name>A0A839PYN5_9MICO</name>
<dbReference type="PROSITE" id="PS51257">
    <property type="entry name" value="PROKAR_LIPOPROTEIN"/>
    <property type="match status" value="1"/>
</dbReference>
<dbReference type="Proteomes" id="UP000590811">
    <property type="component" value="Unassembled WGS sequence"/>
</dbReference>
<feature type="chain" id="PRO_5038766549" evidence="1">
    <location>
        <begin position="20"/>
        <end position="165"/>
    </location>
</feature>
<dbReference type="RefSeq" id="WP_184511231.1">
    <property type="nucleotide sequence ID" value="NZ_JACHVT010000008.1"/>
</dbReference>
<gene>
    <name evidence="2" type="ORF">FHW14_003442</name>
</gene>
<comment type="caution">
    <text evidence="2">The sequence shown here is derived from an EMBL/GenBank/DDBJ whole genome shotgun (WGS) entry which is preliminary data.</text>
</comment>
<accession>A0A839PYN5</accession>
<evidence type="ECO:0000256" key="1">
    <source>
        <dbReference type="SAM" id="SignalP"/>
    </source>
</evidence>
<dbReference type="EMBL" id="JACHVT010000008">
    <property type="protein sequence ID" value="MBB2988253.1"/>
    <property type="molecule type" value="Genomic_DNA"/>
</dbReference>
<keyword evidence="1" id="KW-0732">Signal</keyword>
<feature type="signal peptide" evidence="1">
    <location>
        <begin position="1"/>
        <end position="19"/>
    </location>
</feature>
<reference evidence="2 3" key="1">
    <citation type="submission" date="2020-08" db="EMBL/GenBank/DDBJ databases">
        <title>Genomic Encyclopedia of Type Strains, Phase IV (KMG-V): Genome sequencing to study the core and pangenomes of soil and plant-associated prokaryotes.</title>
        <authorList>
            <person name="Whitman W."/>
        </authorList>
    </citation>
    <scope>NUCLEOTIDE SEQUENCE [LARGE SCALE GENOMIC DNA]</scope>
    <source>
        <strain evidence="2 3">B3ACCR2</strain>
    </source>
</reference>
<protein>
    <submittedName>
        <fullName evidence="2">Uncharacterized protein</fullName>
    </submittedName>
</protein>
<proteinExistence type="predicted"/>
<evidence type="ECO:0000313" key="2">
    <source>
        <dbReference type="EMBL" id="MBB2988253.1"/>
    </source>
</evidence>
<organism evidence="2 3">
    <name type="scientific">Terracoccus luteus</name>
    <dbReference type="NCBI Taxonomy" id="53356"/>
    <lineage>
        <taxon>Bacteria</taxon>
        <taxon>Bacillati</taxon>
        <taxon>Actinomycetota</taxon>
        <taxon>Actinomycetes</taxon>
        <taxon>Micrococcales</taxon>
        <taxon>Intrasporangiaceae</taxon>
        <taxon>Terracoccus</taxon>
    </lineage>
</organism>